<keyword evidence="1" id="KW-0472">Membrane</keyword>
<evidence type="ECO:0000256" key="1">
    <source>
        <dbReference type="SAM" id="Phobius"/>
    </source>
</evidence>
<evidence type="ECO:0000313" key="2">
    <source>
        <dbReference type="EMBL" id="MFA1555885.1"/>
    </source>
</evidence>
<keyword evidence="1" id="KW-1133">Transmembrane helix</keyword>
<protein>
    <submittedName>
        <fullName evidence="2">Uncharacterized protein</fullName>
    </submittedName>
</protein>
<gene>
    <name evidence="2" type="ORF">SM436_19530</name>
</gene>
<name>A0ABV4R153_9ACTN</name>
<comment type="caution">
    <text evidence="2">The sequence shown here is derived from an EMBL/GenBank/DDBJ whole genome shotgun (WGS) entry which is preliminary data.</text>
</comment>
<keyword evidence="3" id="KW-1185">Reference proteome</keyword>
<dbReference type="RefSeq" id="WP_371942604.1">
    <property type="nucleotide sequence ID" value="NZ_JAXCEH010000012.1"/>
</dbReference>
<dbReference type="Proteomes" id="UP001569904">
    <property type="component" value="Unassembled WGS sequence"/>
</dbReference>
<sequence length="306" mass="34195">MDIRDTRVKLSAVAAAVVLVAGFLFYVQHRTSRYEPYEGPLASPGSPAAQPHRTRRIALNTQPADYPRLRALGYDLVDVKADASLVAGVPAGMQAMLWVGNFTCDDFELDWDAFRQAVQRFGRDRRVYGWYLSDEPNPGDCPGVAGEIRRRAEYIRANAPDQISFISLTDWPMRPLAPKRVGVDLVGLDPYPCKGSSTTREHCDIGAIDRMVRMADAAGIPRTKVAPVLQTFGQSCSSGDRKYWLPTQDQFRRILARWDRLAPRPPLEISYSWGRQDRWACPTLSDATGGDHPDLQSLMRARNTAS</sequence>
<dbReference type="InterPro" id="IPR017853">
    <property type="entry name" value="GH"/>
</dbReference>
<dbReference type="SUPFAM" id="SSF51445">
    <property type="entry name" value="(Trans)glycosidases"/>
    <property type="match status" value="1"/>
</dbReference>
<organism evidence="2 3">
    <name type="scientific">Actinomadura chokoriensis</name>
    <dbReference type="NCBI Taxonomy" id="454156"/>
    <lineage>
        <taxon>Bacteria</taxon>
        <taxon>Bacillati</taxon>
        <taxon>Actinomycetota</taxon>
        <taxon>Actinomycetes</taxon>
        <taxon>Streptosporangiales</taxon>
        <taxon>Thermomonosporaceae</taxon>
        <taxon>Actinomadura</taxon>
    </lineage>
</organism>
<evidence type="ECO:0000313" key="3">
    <source>
        <dbReference type="Proteomes" id="UP001569904"/>
    </source>
</evidence>
<dbReference type="EMBL" id="JAXCEH010000012">
    <property type="protein sequence ID" value="MFA1555885.1"/>
    <property type="molecule type" value="Genomic_DNA"/>
</dbReference>
<accession>A0ABV4R153</accession>
<keyword evidence="1" id="KW-0812">Transmembrane</keyword>
<reference evidence="2 3" key="1">
    <citation type="submission" date="2023-11" db="EMBL/GenBank/DDBJ databases">
        <title>Actinomadura monticuli sp. nov., isolated from volcanic ash.</title>
        <authorList>
            <person name="Lee S.D."/>
            <person name="Yang H."/>
            <person name="Kim I.S."/>
        </authorList>
    </citation>
    <scope>NUCLEOTIDE SEQUENCE [LARGE SCALE GENOMIC DNA]</scope>
    <source>
        <strain evidence="2 3">DSM 45346</strain>
    </source>
</reference>
<proteinExistence type="predicted"/>
<feature type="transmembrane region" description="Helical" evidence="1">
    <location>
        <begin position="7"/>
        <end position="27"/>
    </location>
</feature>